<gene>
    <name evidence="2" type="ORF">KY290_023233</name>
</gene>
<dbReference type="PANTHER" id="PTHR46033:SF60">
    <property type="entry name" value="AMINOTRANSFERASE-LIKE PLANT MOBILE DOMAIN-CONTAINING PROTEIN"/>
    <property type="match status" value="1"/>
</dbReference>
<protein>
    <recommendedName>
        <fullName evidence="1">Aminotransferase-like plant mobile domain-containing protein</fullName>
    </recommendedName>
</protein>
<dbReference type="Proteomes" id="UP000826656">
    <property type="component" value="Unassembled WGS sequence"/>
</dbReference>
<keyword evidence="3" id="KW-1185">Reference proteome</keyword>
<proteinExistence type="predicted"/>
<dbReference type="InterPro" id="IPR044824">
    <property type="entry name" value="MAIN-like"/>
</dbReference>
<organism evidence="2 3">
    <name type="scientific">Solanum tuberosum</name>
    <name type="common">Potato</name>
    <dbReference type="NCBI Taxonomy" id="4113"/>
    <lineage>
        <taxon>Eukaryota</taxon>
        <taxon>Viridiplantae</taxon>
        <taxon>Streptophyta</taxon>
        <taxon>Embryophyta</taxon>
        <taxon>Tracheophyta</taxon>
        <taxon>Spermatophyta</taxon>
        <taxon>Magnoliopsida</taxon>
        <taxon>eudicotyledons</taxon>
        <taxon>Gunneridae</taxon>
        <taxon>Pentapetalae</taxon>
        <taxon>asterids</taxon>
        <taxon>lamiids</taxon>
        <taxon>Solanales</taxon>
        <taxon>Solanaceae</taxon>
        <taxon>Solanoideae</taxon>
        <taxon>Solaneae</taxon>
        <taxon>Solanum</taxon>
    </lineage>
</organism>
<evidence type="ECO:0000313" key="2">
    <source>
        <dbReference type="EMBL" id="KAH0759740.1"/>
    </source>
</evidence>
<reference evidence="2 3" key="1">
    <citation type="journal article" date="2021" name="bioRxiv">
        <title>Chromosome-scale and haplotype-resolved genome assembly of a tetraploid potato cultivar.</title>
        <authorList>
            <person name="Sun H."/>
            <person name="Jiao W.-B."/>
            <person name="Krause K."/>
            <person name="Campoy J.A."/>
            <person name="Goel M."/>
            <person name="Folz-Donahue K."/>
            <person name="Kukat C."/>
            <person name="Huettel B."/>
            <person name="Schneeberger K."/>
        </authorList>
    </citation>
    <scope>NUCLEOTIDE SEQUENCE [LARGE SCALE GENOMIC DNA]</scope>
    <source>
        <strain evidence="2">SolTubOtavaFocal</strain>
        <tissue evidence="2">Leaves</tissue>
    </source>
</reference>
<dbReference type="InterPro" id="IPR019557">
    <property type="entry name" value="AminoTfrase-like_pln_mobile"/>
</dbReference>
<evidence type="ECO:0000259" key="1">
    <source>
        <dbReference type="Pfam" id="PF10536"/>
    </source>
</evidence>
<accession>A0ABQ7V6N7</accession>
<evidence type="ECO:0000313" key="3">
    <source>
        <dbReference type="Proteomes" id="UP000826656"/>
    </source>
</evidence>
<sequence length="478" mass="54963">MERVVNPGPIDRTLLLSQHEHKSELLWKVCVGRMQYDHALVTAMVERWRPETHWFHLPFGEVTITLHDVQVLFGLRIDGDVVYMQDAARRIRPWRTLLETLTGCAIAPADKDGASRVRIHSITGYLRDQLQVDPIGDATPVERVEKISRLYMLVILGGILFPNTSRNLISLQYLAFLDPIHDVWCWERILPVQPSAPPPHDGDVLLPYARRWTRGIDRDTESHHVLIPIRDQLDRMTKDQVHAPDRVMRQFGRPQHVPAIPSWGTNHHMHDQRRRLGSEVLEMLDKYFRDWGNRHQSLAVEVDDGTRGAGYKLWYMRYGRLLIGKPALEVDVPSGFVHSAGTSIAMSRGLFKLHSLALQWQRDTALASHGEEGTSGTAHCDTEDTALYNTQDFIEGLLDDPIELQTTLSPLSSPDVTFIMPVDDMPQIPGRKKVVKRIEKNVNIKDLPAKKRKRDMKMRMDKRDLDREMFYGFQERAV</sequence>
<feature type="domain" description="Aminotransferase-like plant mobile" evidence="1">
    <location>
        <begin position="31"/>
        <end position="177"/>
    </location>
</feature>
<dbReference type="Pfam" id="PF10536">
    <property type="entry name" value="PMD"/>
    <property type="match status" value="1"/>
</dbReference>
<comment type="caution">
    <text evidence="2">The sequence shown here is derived from an EMBL/GenBank/DDBJ whole genome shotgun (WGS) entry which is preliminary data.</text>
</comment>
<dbReference type="EMBL" id="JAIVGD010000015">
    <property type="protein sequence ID" value="KAH0759740.1"/>
    <property type="molecule type" value="Genomic_DNA"/>
</dbReference>
<dbReference type="PANTHER" id="PTHR46033">
    <property type="entry name" value="PROTEIN MAIN-LIKE 2"/>
    <property type="match status" value="1"/>
</dbReference>
<name>A0ABQ7V6N7_SOLTU</name>